<comment type="caution">
    <text evidence="10">The sequence shown here is derived from an EMBL/GenBank/DDBJ whole genome shotgun (WGS) entry which is preliminary data.</text>
</comment>
<dbReference type="EMBL" id="MLJW01000290">
    <property type="protein sequence ID" value="OIQ90481.1"/>
    <property type="molecule type" value="Genomic_DNA"/>
</dbReference>
<dbReference type="SUPFAM" id="SSF101898">
    <property type="entry name" value="NHL repeat"/>
    <property type="match status" value="2"/>
</dbReference>
<evidence type="ECO:0000313" key="10">
    <source>
        <dbReference type="EMBL" id="OIQ90481.1"/>
    </source>
</evidence>
<dbReference type="InterPro" id="IPR011042">
    <property type="entry name" value="6-blade_b-propeller_TolB-like"/>
</dbReference>
<dbReference type="GO" id="GO:0046872">
    <property type="term" value="F:metal ion binding"/>
    <property type="evidence" value="ECO:0007669"/>
    <property type="project" value="UniProtKB-KW"/>
</dbReference>
<feature type="domain" description="Ig-like" evidence="8">
    <location>
        <begin position="1167"/>
        <end position="1252"/>
    </location>
</feature>
<dbReference type="Gene3D" id="2.120.10.30">
    <property type="entry name" value="TolB, C-terminal domain"/>
    <property type="match status" value="8"/>
</dbReference>
<dbReference type="PROSITE" id="PS51695">
    <property type="entry name" value="SEDOLISIN"/>
    <property type="match status" value="1"/>
</dbReference>
<keyword evidence="4" id="KW-0677">Repeat</keyword>
<evidence type="ECO:0000256" key="6">
    <source>
        <dbReference type="ARBA" id="ARBA00022825"/>
    </source>
</evidence>
<gene>
    <name evidence="10" type="primary">pcp_3</name>
    <name evidence="10" type="ORF">GALL_276200</name>
</gene>
<dbReference type="PROSITE" id="PS00138">
    <property type="entry name" value="SUBTILASE_SER"/>
    <property type="match status" value="1"/>
</dbReference>
<dbReference type="SMART" id="SM00408">
    <property type="entry name" value="IGc2"/>
    <property type="match status" value="1"/>
</dbReference>
<dbReference type="InterPro" id="IPR003599">
    <property type="entry name" value="Ig_sub"/>
</dbReference>
<dbReference type="GO" id="GO:0006508">
    <property type="term" value="P:proteolysis"/>
    <property type="evidence" value="ECO:0007669"/>
    <property type="project" value="UniProtKB-KW"/>
</dbReference>
<organism evidence="10">
    <name type="scientific">mine drainage metagenome</name>
    <dbReference type="NCBI Taxonomy" id="410659"/>
    <lineage>
        <taxon>unclassified sequences</taxon>
        <taxon>metagenomes</taxon>
        <taxon>ecological metagenomes</taxon>
    </lineage>
</organism>
<dbReference type="Gene3D" id="2.40.10.500">
    <property type="match status" value="2"/>
</dbReference>
<dbReference type="InterPro" id="IPR001258">
    <property type="entry name" value="NHL_repeat"/>
</dbReference>
<dbReference type="InterPro" id="IPR030400">
    <property type="entry name" value="Sedolisin_dom"/>
</dbReference>
<dbReference type="InterPro" id="IPR036179">
    <property type="entry name" value="Ig-like_dom_sf"/>
</dbReference>
<dbReference type="SUPFAM" id="SSF48726">
    <property type="entry name" value="Immunoglobulin"/>
    <property type="match status" value="5"/>
</dbReference>
<feature type="domain" description="Ig-like" evidence="8">
    <location>
        <begin position="2181"/>
        <end position="2272"/>
    </location>
</feature>
<dbReference type="CDD" id="cd14953">
    <property type="entry name" value="NHL_like_1"/>
    <property type="match status" value="1"/>
</dbReference>
<reference evidence="10" key="1">
    <citation type="submission" date="2016-10" db="EMBL/GenBank/DDBJ databases">
        <title>Sequence of Gallionella enrichment culture.</title>
        <authorList>
            <person name="Poehlein A."/>
            <person name="Muehling M."/>
            <person name="Daniel R."/>
        </authorList>
    </citation>
    <scope>NUCLEOTIDE SEQUENCE</scope>
</reference>
<dbReference type="CDD" id="cd04056">
    <property type="entry name" value="Peptidases_S53"/>
    <property type="match status" value="1"/>
</dbReference>
<dbReference type="Pfam" id="PF13927">
    <property type="entry name" value="Ig_3"/>
    <property type="match status" value="2"/>
</dbReference>
<dbReference type="SUPFAM" id="SSF52743">
    <property type="entry name" value="Subtilisin-like"/>
    <property type="match status" value="1"/>
</dbReference>
<dbReference type="CDD" id="cd11377">
    <property type="entry name" value="Pro-peptidase_S53"/>
    <property type="match status" value="1"/>
</dbReference>
<dbReference type="InterPro" id="IPR013783">
    <property type="entry name" value="Ig-like_fold"/>
</dbReference>
<dbReference type="InterPro" id="IPR007110">
    <property type="entry name" value="Ig-like_dom"/>
</dbReference>
<sequence>MRFSALYETACSCGRRVAVNATIAILGLLSVMPVVKAASALGKGNVIKPVVVSAISAPAGGIQAAQNRRYFDASIIPVATQETRGLGHVIRAALGSQQMEQTIRFSIALKMRNLDGLRALTASGRRVSQSVMEANYLPKAADYAAVVTWLKTQGFTIIAQDPNHTVVFAEGTVSLAAKVFGVTFSVVSSGGSEFTSAVTAPSLPTDQGLPLDAILGIDGLQPNLRARPNTVGAPLKPLAVSQPISTNPGLLAPVDIANAYHADASLTGSGQTIAILIDAMPTLSDLTAFWNSYGSNQSISRYSVVTVNGGPLTILIGGIARDQSEATLDVDWAGGIAPGASIRLYAVPSLMSSDLQLGCTQLLSDLASHPSIHELSISVGSPESHWAPASIQALSQTLAQLAANGVTIVVASGDSGSNPNTNGTNGYSASNPLDVEYPASDPSVLAVGGTNLQLNQDGSVASEKSWSLSGGGYSQVFARPSWQVGPGVPTGSSGTAMRCVPDVAAVAAASGTLQLTQGGTTTTGEQAPYIILNGVPKGYGGTSLSAPVWAGVVALVNQARSNNNLAALGFANAAFYSFKGTAPFTDVISGSNGAYDAGSGYDLCTGLGVPNITELVAHGVNEPSIIQQPVAQSVEQGKSVSFSVQATGANNTYQWYLNGKAISGANLESYTIATVQPADTGDYSVSVENAYGRVTSDAVALTFIVMPVITTQPVGLDDLTSAQVALSVTAQGGQLTYQWRLNGKPITGATGSTYIVTNPSAGGSYDVVVSNVVGSVTSTAVQLRPSQGFAFADYAGRTGQPGSQDGQRMSASFGALADVVASNTNPYLFNGRSVLGVVGPTAVAIDSVGNVYVADTGNHIIRKISTSGMVTTVAGIAGKSGASDGSALSATFNGPSGIVVDSSGNLYVADTGNDTIREIAVNGTVSTIAGAAGLKGAVDGTGSHARFNLPYGLALAADGSIYVADAGNDAIRRISPGGVVSTIAGMLGISGAIDGVGSSARFNFPMALSFDGQGRLWVADTGNDAIRMVTADAVVSTVAGVLGKSGIVDGAALQASFNGPSGIAADSSGNCYIADTKNHTIRYLSTAGIVSTLGGMYNRVTDGSGIITVAAGITVTGIWGIQGAANGIGSAAMFSDVTGIALDASNRIYVCDSSNCTIRVGMQAVSLAITQQPQGVTVNPGATATFSVKAQGSGTLNYQWYLDGIALSDGNEYSGASSSALTIANVQVRDAGNYSVQVTTSVGPVADAGEVASSSGELVVAAAPQIVVQPQDIEDVRQAAEFSVAAQGSGLSYKWSTNAIFKSDPTKPYFYVNGPPDETPTVQVVVSNAYGSVTSRVAKYQTIQGYAIGTLAGQMKVEGYQDGNAKQARFNNPTSAVADGAGNVYVADYGNRVIRKIGPDGTVSTFAGLAGSSGSVDGTGSNARFTAPCSLAIDGNGNLYVADMNCTIRKITPAGLVSTLAGKAGEPGAADGSGSAARFNFGGLSPNGGGYTIGSFFFPGIVTDATGNVYVADSANGTVRKITPDGVVTTIAGQAAIFGYRDGPARDARFGCISYAGYVFGPTGVAVDGQGNVYVADYGNGCLRRIDTGGEVSTIASLSDDGTYVAIYSGGAISTSLAIDSAGNLYFNRGAYTIGKITPQGVTTTLGGDYGANDGVGLAAGIGYIYGVSSDPAGTLYFADSHNETIRIAMAAETPSITTQPVSLSLNPNDEATFSVAAQVPKGTLSYQWYKDGVELVDGSNLSGTTTAQLTINHVRLSDVGAYTVSVQASVGVVQDAGSVTSAAAQLDVSGPPQLVLQPQGQGDLSGEIVLLSVSAWGSGLAYQWRLNGQAIPGATGSSYASTVGTQGYYDVVVSNTLGNVVSEPVSLSVVQGYEFTTFAGRAGVSGNQDGGRSDALLANPSGLAFDSKGNLYVADSGNDNVRKMAPDGTITTLPFTLYEPEGIAIDASDNLYVTDSFGAYRISPGGTKTTLYSQNCDGIAVDSLGNVYVAQAQDGVVMKIAPDGTNTIYAGVSGRFGYRDGLASTALFGRIFGGLAIDSSGNVFLADTSNGAIRKIAPDGTVSTFAGGGSRLGADGSGTNALFDQPQALAVDAGGNLWVVDQSRICMVTAAGVVQTIAGVLFQPGYADGVGSDARFNFVGGGHYAIGGIAFDARGAAYVSDGGNDVIRKGTAAGAGSSGPVIMFQPLPSIVRPGESAQFSISTSGQGSCAWQVSTDSGKTWVALADGGPYSGTKTDTLSISAATDAMDGWEYACLVTDSSGSVTSSPVGLSVLESAVSLSALSEYNPNAKIIAISTRSWITPDATQTAGIIIKNPAGGTNKASMLFRAGGPALETYLSNFLPDPNMTLYNLAGTVLDQNDNWGSNSNAASLQATADALGEYPFAGGSKDAALLESLSPGAYTSIVDGHSGSGVDLVEAYDANPKIMTGPRLVAISTRSWVDAGTKSETAGFIIEGSGLKTILIRADGPSLSAQNVSSPLQDPLLTLYDVNGKVLATNDNWGDNTNSADIVAAAAAVGEFPFTTGSKDAALLVTLPAGIYTATVTPKDGTPAGDGMVEVYEVK</sequence>
<evidence type="ECO:0000259" key="8">
    <source>
        <dbReference type="PROSITE" id="PS50835"/>
    </source>
</evidence>
<dbReference type="SMART" id="SM00944">
    <property type="entry name" value="Pro-kuma_activ"/>
    <property type="match status" value="1"/>
</dbReference>
<dbReference type="Pfam" id="PF09286">
    <property type="entry name" value="Pro-kuma_activ"/>
    <property type="match status" value="1"/>
</dbReference>
<keyword evidence="6" id="KW-0720">Serine protease</keyword>
<dbReference type="PANTHER" id="PTHR13833:SF71">
    <property type="entry name" value="NHL DOMAIN-CONTAINING PROTEIN"/>
    <property type="match status" value="1"/>
</dbReference>
<feature type="domain" description="Ig-like" evidence="8">
    <location>
        <begin position="623"/>
        <end position="702"/>
    </location>
</feature>
<evidence type="ECO:0000256" key="7">
    <source>
        <dbReference type="ARBA" id="ARBA00022837"/>
    </source>
</evidence>
<evidence type="ECO:0000259" key="9">
    <source>
        <dbReference type="PROSITE" id="PS51695"/>
    </source>
</evidence>
<evidence type="ECO:0000256" key="1">
    <source>
        <dbReference type="ARBA" id="ARBA00001913"/>
    </source>
</evidence>
<evidence type="ECO:0000256" key="4">
    <source>
        <dbReference type="ARBA" id="ARBA00022737"/>
    </source>
</evidence>
<name>A0A1J5R3H6_9ZZZZ</name>
<feature type="domain" description="Peptidase S53" evidence="9">
    <location>
        <begin position="250"/>
        <end position="622"/>
    </location>
</feature>
<dbReference type="Pfam" id="PF01436">
    <property type="entry name" value="NHL"/>
    <property type="match status" value="4"/>
</dbReference>
<dbReference type="Pfam" id="PF07679">
    <property type="entry name" value="I-set"/>
    <property type="match status" value="1"/>
</dbReference>
<dbReference type="InterPro" id="IPR003598">
    <property type="entry name" value="Ig_sub2"/>
</dbReference>
<dbReference type="GO" id="GO:0004252">
    <property type="term" value="F:serine-type endopeptidase activity"/>
    <property type="evidence" value="ECO:0007669"/>
    <property type="project" value="InterPro"/>
</dbReference>
<dbReference type="InterPro" id="IPR023828">
    <property type="entry name" value="Peptidase_S8_Ser-AS"/>
</dbReference>
<accession>A0A1J5R3H6</accession>
<proteinExistence type="predicted"/>
<dbReference type="EC" id="3.4.21.100" evidence="10"/>
<dbReference type="PROSITE" id="PS50835">
    <property type="entry name" value="IG_LIKE"/>
    <property type="match status" value="4"/>
</dbReference>
<dbReference type="Gene3D" id="2.60.40.10">
    <property type="entry name" value="Immunoglobulins"/>
    <property type="match status" value="5"/>
</dbReference>
<keyword evidence="7" id="KW-0106">Calcium</keyword>
<keyword evidence="3" id="KW-0479">Metal-binding</keyword>
<keyword evidence="5 10" id="KW-0378">Hydrolase</keyword>
<feature type="domain" description="Ig-like" evidence="8">
    <location>
        <begin position="1695"/>
        <end position="1781"/>
    </location>
</feature>
<protein>
    <submittedName>
        <fullName evidence="10">Pseudomonalisin</fullName>
        <ecNumber evidence="10">3.4.21.100</ecNumber>
    </submittedName>
</protein>
<dbReference type="InterPro" id="IPR036852">
    <property type="entry name" value="Peptidase_S8/S53_dom_sf"/>
</dbReference>
<dbReference type="SUPFAM" id="SSF54897">
    <property type="entry name" value="Protease propeptides/inhibitors"/>
    <property type="match status" value="1"/>
</dbReference>
<dbReference type="SMART" id="SM00409">
    <property type="entry name" value="IG"/>
    <property type="match status" value="4"/>
</dbReference>
<keyword evidence="2" id="KW-0645">Protease</keyword>
<dbReference type="PANTHER" id="PTHR13833">
    <property type="match status" value="1"/>
</dbReference>
<dbReference type="InterPro" id="IPR013098">
    <property type="entry name" value="Ig_I-set"/>
</dbReference>
<evidence type="ECO:0000256" key="5">
    <source>
        <dbReference type="ARBA" id="ARBA00022801"/>
    </source>
</evidence>
<dbReference type="InterPro" id="IPR015366">
    <property type="entry name" value="S53_propep"/>
</dbReference>
<evidence type="ECO:0000256" key="3">
    <source>
        <dbReference type="ARBA" id="ARBA00022723"/>
    </source>
</evidence>
<dbReference type="SUPFAM" id="SSF63829">
    <property type="entry name" value="Calcium-dependent phosphotriesterase"/>
    <property type="match status" value="2"/>
</dbReference>
<dbReference type="CDD" id="cd00096">
    <property type="entry name" value="Ig"/>
    <property type="match status" value="1"/>
</dbReference>
<dbReference type="PROSITE" id="PS51125">
    <property type="entry name" value="NHL"/>
    <property type="match status" value="2"/>
</dbReference>
<comment type="cofactor">
    <cofactor evidence="1">
        <name>Ca(2+)</name>
        <dbReference type="ChEBI" id="CHEBI:29108"/>
    </cofactor>
</comment>
<evidence type="ECO:0000256" key="2">
    <source>
        <dbReference type="ARBA" id="ARBA00022670"/>
    </source>
</evidence>
<dbReference type="Gene3D" id="3.40.50.200">
    <property type="entry name" value="Peptidase S8/S53 domain"/>
    <property type="match status" value="1"/>
</dbReference>